<evidence type="ECO:0000256" key="1">
    <source>
        <dbReference type="SAM" id="MobiDB-lite"/>
    </source>
</evidence>
<evidence type="ECO:0000313" key="2">
    <source>
        <dbReference type="EMBL" id="ORY31834.1"/>
    </source>
</evidence>
<organism evidence="2 3">
    <name type="scientific">Naematelia encephala</name>
    <dbReference type="NCBI Taxonomy" id="71784"/>
    <lineage>
        <taxon>Eukaryota</taxon>
        <taxon>Fungi</taxon>
        <taxon>Dikarya</taxon>
        <taxon>Basidiomycota</taxon>
        <taxon>Agaricomycotina</taxon>
        <taxon>Tremellomycetes</taxon>
        <taxon>Tremellales</taxon>
        <taxon>Naemateliaceae</taxon>
        <taxon>Naematelia</taxon>
    </lineage>
</organism>
<comment type="caution">
    <text evidence="2">The sequence shown here is derived from an EMBL/GenBank/DDBJ whole genome shotgun (WGS) entry which is preliminary data.</text>
</comment>
<reference evidence="2 3" key="1">
    <citation type="submission" date="2016-07" db="EMBL/GenBank/DDBJ databases">
        <title>Pervasive Adenine N6-methylation of Active Genes in Fungi.</title>
        <authorList>
            <consortium name="DOE Joint Genome Institute"/>
            <person name="Mondo S.J."/>
            <person name="Dannebaum R.O."/>
            <person name="Kuo R.C."/>
            <person name="Labutti K."/>
            <person name="Haridas S."/>
            <person name="Kuo A."/>
            <person name="Salamov A."/>
            <person name="Ahrendt S.R."/>
            <person name="Lipzen A."/>
            <person name="Sullivan W."/>
            <person name="Andreopoulos W.B."/>
            <person name="Clum A."/>
            <person name="Lindquist E."/>
            <person name="Daum C."/>
            <person name="Ramamoorthy G.K."/>
            <person name="Gryganskyi A."/>
            <person name="Culley D."/>
            <person name="Magnuson J.K."/>
            <person name="James T.Y."/>
            <person name="O'Malley M.A."/>
            <person name="Stajich J.E."/>
            <person name="Spatafora J.W."/>
            <person name="Visel A."/>
            <person name="Grigoriev I.V."/>
        </authorList>
    </citation>
    <scope>NUCLEOTIDE SEQUENCE [LARGE SCALE GENOMIC DNA]</scope>
    <source>
        <strain evidence="2 3">68-887.2</strain>
    </source>
</reference>
<dbReference type="OrthoDB" id="2571901at2759"/>
<feature type="compositionally biased region" description="Polar residues" evidence="1">
    <location>
        <begin position="224"/>
        <end position="234"/>
    </location>
</feature>
<feature type="region of interest" description="Disordered" evidence="1">
    <location>
        <begin position="224"/>
        <end position="321"/>
    </location>
</feature>
<dbReference type="Proteomes" id="UP000193986">
    <property type="component" value="Unassembled WGS sequence"/>
</dbReference>
<feature type="compositionally biased region" description="Low complexity" evidence="1">
    <location>
        <begin position="253"/>
        <end position="273"/>
    </location>
</feature>
<evidence type="ECO:0000313" key="3">
    <source>
        <dbReference type="Proteomes" id="UP000193986"/>
    </source>
</evidence>
<gene>
    <name evidence="2" type="ORF">BCR39DRAFT_525633</name>
</gene>
<protein>
    <submittedName>
        <fullName evidence="2">Uncharacterized protein</fullName>
    </submittedName>
</protein>
<dbReference type="EMBL" id="MCFC01000013">
    <property type="protein sequence ID" value="ORY31834.1"/>
    <property type="molecule type" value="Genomic_DNA"/>
</dbReference>
<sequence>MSIRSLVAGPSRIAQVAPTFLAGSSRVSRRNLTYPHPDLDPSKGTTELYVKFLNKGNTMLDILAVIRAIESKLGPSVFLHVPKDFETLQTSTIFFLHLLRPAQLDRHLLLEVPSPKISRESNHLGGPSLADLMSVLRSNPLDEAGAEGEPPIHVRVEPVPLSGRRKASKELHVQHISSADTPALRAEDKAIVEALRRFEGGFYGGFQGIADDFAHLAGDSATSTVQSISTRTQNTASDRASTRSTSSERSERSSPLTSVTGSPSSSNTPTPKSSEPRPRRPSRAKTSSIPSPELNRDTAQDDEKPKRRRGTKLKQDSTSQTVVEKVLDASLAAAEGEMKVSQETQEAASAVSEKVQQAEGSA</sequence>
<dbReference type="InParanoid" id="A0A1Y2BAQ8"/>
<keyword evidence="3" id="KW-1185">Reference proteome</keyword>
<dbReference type="AlphaFoldDB" id="A0A1Y2BAQ8"/>
<proteinExistence type="predicted"/>
<accession>A0A1Y2BAQ8</accession>
<feature type="compositionally biased region" description="Basic and acidic residues" evidence="1">
    <location>
        <begin position="294"/>
        <end position="305"/>
    </location>
</feature>
<name>A0A1Y2BAQ8_9TREE</name>
<feature type="compositionally biased region" description="Low complexity" evidence="1">
    <location>
        <begin position="235"/>
        <end position="245"/>
    </location>
</feature>